<feature type="non-terminal residue" evidence="1">
    <location>
        <position position="1"/>
    </location>
</feature>
<dbReference type="EMBL" id="HACA01026947">
    <property type="protein sequence ID" value="CDW44308.1"/>
    <property type="molecule type" value="Transcribed_RNA"/>
</dbReference>
<name>A0A0K2V1B9_LEPSM</name>
<accession>A0A0K2V1B9</accession>
<organism evidence="1">
    <name type="scientific">Lepeophtheirus salmonis</name>
    <name type="common">Salmon louse</name>
    <name type="synonym">Caligus salmonis</name>
    <dbReference type="NCBI Taxonomy" id="72036"/>
    <lineage>
        <taxon>Eukaryota</taxon>
        <taxon>Metazoa</taxon>
        <taxon>Ecdysozoa</taxon>
        <taxon>Arthropoda</taxon>
        <taxon>Crustacea</taxon>
        <taxon>Multicrustacea</taxon>
        <taxon>Hexanauplia</taxon>
        <taxon>Copepoda</taxon>
        <taxon>Siphonostomatoida</taxon>
        <taxon>Caligidae</taxon>
        <taxon>Lepeophtheirus</taxon>
    </lineage>
</organism>
<protein>
    <submittedName>
        <fullName evidence="1">Uncharacterized protein</fullName>
    </submittedName>
</protein>
<dbReference type="AlphaFoldDB" id="A0A0K2V1B9"/>
<proteinExistence type="predicted"/>
<reference evidence="1" key="1">
    <citation type="submission" date="2014-05" db="EMBL/GenBank/DDBJ databases">
        <authorList>
            <person name="Chronopoulou M."/>
        </authorList>
    </citation>
    <scope>NUCLEOTIDE SEQUENCE</scope>
    <source>
        <tissue evidence="1">Whole organism</tissue>
    </source>
</reference>
<evidence type="ECO:0000313" key="1">
    <source>
        <dbReference type="EMBL" id="CDW44308.1"/>
    </source>
</evidence>
<sequence>TQISQGWKWKIWNRRNTWLTFQPRHILATGTYRTNHIESLWSICHLSEDCICNLGCRG</sequence>